<keyword evidence="1" id="KW-0472">Membrane</keyword>
<dbReference type="KEGG" id="hfv:R50_0357"/>
<feature type="transmembrane region" description="Helical" evidence="1">
    <location>
        <begin position="272"/>
        <end position="290"/>
    </location>
</feature>
<keyword evidence="1" id="KW-0812">Transmembrane</keyword>
<accession>A0A6F8ZDZ8</accession>
<evidence type="ECO:0000313" key="3">
    <source>
        <dbReference type="Proteomes" id="UP000503399"/>
    </source>
</evidence>
<reference evidence="2 3" key="1">
    <citation type="submission" date="2020-02" db="EMBL/GenBank/DDBJ databases">
        <authorList>
            <person name="Hogendoorn C."/>
        </authorList>
    </citation>
    <scope>NUCLEOTIDE SEQUENCE [LARGE SCALE GENOMIC DNA]</scope>
    <source>
        <strain evidence="2">R501</strain>
    </source>
</reference>
<dbReference type="Proteomes" id="UP000503399">
    <property type="component" value="Chromosome"/>
</dbReference>
<feature type="transmembrane region" description="Helical" evidence="1">
    <location>
        <begin position="138"/>
        <end position="159"/>
    </location>
</feature>
<feature type="transmembrane region" description="Helical" evidence="1">
    <location>
        <begin position="208"/>
        <end position="227"/>
    </location>
</feature>
<keyword evidence="1" id="KW-1133">Transmembrane helix</keyword>
<protein>
    <submittedName>
        <fullName evidence="2">Uncharacterized protein</fullName>
    </submittedName>
</protein>
<feature type="transmembrane region" description="Helical" evidence="1">
    <location>
        <begin position="324"/>
        <end position="342"/>
    </location>
</feature>
<feature type="transmembrane region" description="Helical" evidence="1">
    <location>
        <begin position="354"/>
        <end position="376"/>
    </location>
</feature>
<feature type="transmembrane region" description="Helical" evidence="1">
    <location>
        <begin position="166"/>
        <end position="188"/>
    </location>
</feature>
<gene>
    <name evidence="2" type="ORF">R50_0357</name>
</gene>
<dbReference type="EMBL" id="LR778114">
    <property type="protein sequence ID" value="CAB1127863.1"/>
    <property type="molecule type" value="Genomic_DNA"/>
</dbReference>
<name>A0A6F8ZDZ8_9FIRM</name>
<feature type="transmembrane region" description="Helical" evidence="1">
    <location>
        <begin position="302"/>
        <end position="318"/>
    </location>
</feature>
<sequence length="378" mass="41410">MAVVAAVPRQGWPWRPWAAHLVLLLAASLWPYPEVPAAVARASENFAGQAWGWLRWDALWYWHLARHGYSPHDPSTAFFPLLPWLLRPFPDALTALVAVQGLFLLTLRQWQRFLADLAVPPAVASAAVWSLALGPDAIFFSSLYTEGLTLFLVLTALRYGLAGRSGYAAIAGGLAALSYPAGLLAGAWPLTLAVAALADRDGRRLGRALGWGLGVLGGFLVYPLWLWTRFGQPLLFLHAQAAWALERVWPWAQWPALLQLAERYPPGRIAPLLLSGTGSLLFLAALVPLARAMRPWPGWLRAGTWLYAGLATLSALSLEAQHVPFFSTLRWLGDLFPFYLGMGQWAGGSRCRTGLVLGVMAVMGGAGAVWFSHGWWYQ</sequence>
<dbReference type="AlphaFoldDB" id="A0A6F8ZDZ8"/>
<evidence type="ECO:0000256" key="1">
    <source>
        <dbReference type="SAM" id="Phobius"/>
    </source>
</evidence>
<keyword evidence="3" id="KW-1185">Reference proteome</keyword>
<evidence type="ECO:0000313" key="2">
    <source>
        <dbReference type="EMBL" id="CAB1127863.1"/>
    </source>
</evidence>
<organism evidence="2 3">
    <name type="scientific">Candidatus Hydrogenisulfobacillus filiaventi</name>
    <dbReference type="NCBI Taxonomy" id="2707344"/>
    <lineage>
        <taxon>Bacteria</taxon>
        <taxon>Bacillati</taxon>
        <taxon>Bacillota</taxon>
        <taxon>Clostridia</taxon>
        <taxon>Eubacteriales</taxon>
        <taxon>Clostridiales Family XVII. Incertae Sedis</taxon>
        <taxon>Candidatus Hydrogenisulfobacillus</taxon>
    </lineage>
</organism>
<proteinExistence type="predicted"/>